<dbReference type="Pfam" id="PF10778">
    <property type="entry name" value="DehI"/>
    <property type="match status" value="1"/>
</dbReference>
<accession>A0A1I6G3K2</accession>
<proteinExistence type="predicted"/>
<reference evidence="2" key="1">
    <citation type="submission" date="2016-10" db="EMBL/GenBank/DDBJ databases">
        <authorList>
            <person name="Varghese N."/>
            <person name="Submissions S."/>
        </authorList>
    </citation>
    <scope>NUCLEOTIDE SEQUENCE [LARGE SCALE GENOMIC DNA]</scope>
    <source>
        <strain evidence="2">CGMCC 1.8711</strain>
    </source>
</reference>
<dbReference type="Gene3D" id="1.20.1290.10">
    <property type="entry name" value="AhpD-like"/>
    <property type="match status" value="1"/>
</dbReference>
<dbReference type="GO" id="GO:0019120">
    <property type="term" value="F:hydrolase activity, acting on acid halide bonds, in C-halide compounds"/>
    <property type="evidence" value="ECO:0007669"/>
    <property type="project" value="InterPro"/>
</dbReference>
<organism evidence="1 2">
    <name type="scientific">Halogeometricum limi</name>
    <dbReference type="NCBI Taxonomy" id="555875"/>
    <lineage>
        <taxon>Archaea</taxon>
        <taxon>Methanobacteriati</taxon>
        <taxon>Methanobacteriota</taxon>
        <taxon>Stenosarchaea group</taxon>
        <taxon>Halobacteria</taxon>
        <taxon>Halobacteriales</taxon>
        <taxon>Haloferacaceae</taxon>
        <taxon>Halogeometricum</taxon>
    </lineage>
</organism>
<dbReference type="InterPro" id="IPR019714">
    <property type="entry name" value="2-haloacid_dehalogenase_DehI"/>
</dbReference>
<evidence type="ECO:0000313" key="2">
    <source>
        <dbReference type="Proteomes" id="UP000243250"/>
    </source>
</evidence>
<dbReference type="OrthoDB" id="338740at2157"/>
<keyword evidence="2" id="KW-1185">Reference proteome</keyword>
<evidence type="ECO:0000313" key="1">
    <source>
        <dbReference type="EMBL" id="SFR36793.1"/>
    </source>
</evidence>
<gene>
    <name evidence="1" type="ORF">SAMN04488124_0818</name>
</gene>
<dbReference type="InterPro" id="IPR029032">
    <property type="entry name" value="AhpD-like"/>
</dbReference>
<name>A0A1I6G3K2_9EURY</name>
<dbReference type="EMBL" id="FOYS01000001">
    <property type="protein sequence ID" value="SFR36793.1"/>
    <property type="molecule type" value="Genomic_DNA"/>
</dbReference>
<sequence length="299" mass="33493">MDTDEQLHELDARGWRRGLYADVKRTFRAPIVNWIFRTTMANEPAFLRHAWGQVKPVFQTRAFARLTVRYRDAVLEAMDDAEPSAEDALATYRPGDVGLEPAAYRELRGQLATYDVVAPRLAVLFETMDRALHDEPVGHAPAEDRAATEPFPDWLDADRGRAPTLLDAEDVPDSLSDTVDAVQTFHGFDDQLPSIYRTLAQWPSFFERMWADTEPRLESDAFETACERTDDLVSSFVDTTPYRPRLAPADLERAGFDDETISSAQALFRQFNGGPVQTVLPGLPVFAATVGASGERDLL</sequence>
<protein>
    <submittedName>
        <fullName evidence="1">Halocarboxylic acid dehydrogenase DehI</fullName>
    </submittedName>
</protein>
<dbReference type="RefSeq" id="WP_089876973.1">
    <property type="nucleotide sequence ID" value="NZ_FOYS01000001.1"/>
</dbReference>
<dbReference type="AlphaFoldDB" id="A0A1I6G3K2"/>
<dbReference type="Proteomes" id="UP000243250">
    <property type="component" value="Unassembled WGS sequence"/>
</dbReference>